<reference evidence="5" key="2">
    <citation type="journal article" date="2023" name="Int. J. Mol. Sci.">
        <title>De Novo Assembly and Annotation of 11 Diverse Shrub Willow (Salix) Genomes Reveals Novel Gene Organization in Sex-Linked Regions.</title>
        <authorList>
            <person name="Hyden B."/>
            <person name="Feng K."/>
            <person name="Yates T.B."/>
            <person name="Jawdy S."/>
            <person name="Cereghino C."/>
            <person name="Smart L.B."/>
            <person name="Muchero W."/>
        </authorList>
    </citation>
    <scope>NUCLEOTIDE SEQUENCE</scope>
    <source>
        <tissue evidence="5">Shoot tip</tissue>
    </source>
</reference>
<dbReference type="EMBL" id="JAPFFK010000005">
    <property type="protein sequence ID" value="KAJ6763990.1"/>
    <property type="molecule type" value="Genomic_DNA"/>
</dbReference>
<dbReference type="PROSITE" id="PS50294">
    <property type="entry name" value="WD_REPEATS_REGION"/>
    <property type="match status" value="1"/>
</dbReference>
<evidence type="ECO:0000256" key="1">
    <source>
        <dbReference type="ARBA" id="ARBA00022574"/>
    </source>
</evidence>
<comment type="caution">
    <text evidence="5">The sequence shown here is derived from an EMBL/GenBank/DDBJ whole genome shotgun (WGS) entry which is preliminary data.</text>
</comment>
<dbReference type="PANTHER" id="PTHR19857:SF8">
    <property type="entry name" value="ANGIO-ASSOCIATED MIGRATORY CELL PROTEIN"/>
    <property type="match status" value="1"/>
</dbReference>
<dbReference type="Pfam" id="PF00400">
    <property type="entry name" value="WD40"/>
    <property type="match status" value="2"/>
</dbReference>
<dbReference type="PROSITE" id="PS00678">
    <property type="entry name" value="WD_REPEATS_1"/>
    <property type="match status" value="1"/>
</dbReference>
<keyword evidence="1 3" id="KW-0853">WD repeat</keyword>
<dbReference type="OrthoDB" id="1627116at2759"/>
<proteinExistence type="predicted"/>
<organism evidence="5 6">
    <name type="scientific">Salix purpurea</name>
    <name type="common">Purple osier willow</name>
    <dbReference type="NCBI Taxonomy" id="77065"/>
    <lineage>
        <taxon>Eukaryota</taxon>
        <taxon>Viridiplantae</taxon>
        <taxon>Streptophyta</taxon>
        <taxon>Embryophyta</taxon>
        <taxon>Tracheophyta</taxon>
        <taxon>Spermatophyta</taxon>
        <taxon>Magnoliopsida</taxon>
        <taxon>eudicotyledons</taxon>
        <taxon>Gunneridae</taxon>
        <taxon>Pentapetalae</taxon>
        <taxon>rosids</taxon>
        <taxon>fabids</taxon>
        <taxon>Malpighiales</taxon>
        <taxon>Salicaceae</taxon>
        <taxon>Saliceae</taxon>
        <taxon>Salix</taxon>
    </lineage>
</organism>
<dbReference type="Gene3D" id="2.130.10.10">
    <property type="entry name" value="YVTN repeat-like/Quinoprotein amine dehydrogenase"/>
    <property type="match status" value="1"/>
</dbReference>
<dbReference type="SMART" id="SM00320">
    <property type="entry name" value="WD40"/>
    <property type="match status" value="2"/>
</dbReference>
<sequence length="135" mass="14545">MNSPNRSFYDDDEDDQGEVFLDDSDIIHEVAVDEEDLPDADDEEDDTDDSMHIFTGHTSELYSVACSPADPLLVATGGGDDKGFLWKIGIGDWASELKGHKESVSSLIFSSDGQLLASGGFDGLVQIWDASSGKP</sequence>
<protein>
    <submittedName>
        <fullName evidence="5">MITOCHONDRIAL DIVISION PROTEIN 1-RELATED</fullName>
    </submittedName>
</protein>
<dbReference type="InterPro" id="IPR001680">
    <property type="entry name" value="WD40_rpt"/>
</dbReference>
<feature type="region of interest" description="Disordered" evidence="4">
    <location>
        <begin position="32"/>
        <end position="51"/>
    </location>
</feature>
<dbReference type="InterPro" id="IPR036322">
    <property type="entry name" value="WD40_repeat_dom_sf"/>
</dbReference>
<reference evidence="5" key="1">
    <citation type="submission" date="2022-11" db="EMBL/GenBank/DDBJ databases">
        <authorList>
            <person name="Hyden B.L."/>
            <person name="Feng K."/>
            <person name="Yates T."/>
            <person name="Jawdy S."/>
            <person name="Smart L.B."/>
            <person name="Muchero W."/>
        </authorList>
    </citation>
    <scope>NUCLEOTIDE SEQUENCE</scope>
    <source>
        <tissue evidence="5">Shoot tip</tissue>
    </source>
</reference>
<name>A0A9Q0WE62_SALPP</name>
<gene>
    <name evidence="5" type="ORF">OIU79_024516</name>
</gene>
<dbReference type="InterPro" id="IPR019775">
    <property type="entry name" value="WD40_repeat_CS"/>
</dbReference>
<dbReference type="PANTHER" id="PTHR19857">
    <property type="entry name" value="MITOCHONDRIAL DIVISION PROTEIN 1-RELATED"/>
    <property type="match status" value="1"/>
</dbReference>
<evidence type="ECO:0000313" key="5">
    <source>
        <dbReference type="EMBL" id="KAJ6763990.1"/>
    </source>
</evidence>
<feature type="compositionally biased region" description="Acidic residues" evidence="4">
    <location>
        <begin position="32"/>
        <end position="48"/>
    </location>
</feature>
<dbReference type="Proteomes" id="UP001151532">
    <property type="component" value="Chromosome 13"/>
</dbReference>
<evidence type="ECO:0000313" key="6">
    <source>
        <dbReference type="Proteomes" id="UP001151532"/>
    </source>
</evidence>
<dbReference type="PROSITE" id="PS50082">
    <property type="entry name" value="WD_REPEATS_2"/>
    <property type="match status" value="1"/>
</dbReference>
<evidence type="ECO:0000256" key="2">
    <source>
        <dbReference type="ARBA" id="ARBA00022737"/>
    </source>
</evidence>
<evidence type="ECO:0000256" key="4">
    <source>
        <dbReference type="SAM" id="MobiDB-lite"/>
    </source>
</evidence>
<keyword evidence="6" id="KW-1185">Reference proteome</keyword>
<dbReference type="InterPro" id="IPR051179">
    <property type="entry name" value="WD_repeat_multifunction"/>
</dbReference>
<dbReference type="InterPro" id="IPR015943">
    <property type="entry name" value="WD40/YVTN_repeat-like_dom_sf"/>
</dbReference>
<dbReference type="AlphaFoldDB" id="A0A9Q0WE62"/>
<keyword evidence="2" id="KW-0677">Repeat</keyword>
<evidence type="ECO:0000256" key="3">
    <source>
        <dbReference type="PROSITE-ProRule" id="PRU00221"/>
    </source>
</evidence>
<accession>A0A9Q0WE62</accession>
<feature type="repeat" description="WD" evidence="3">
    <location>
        <begin position="97"/>
        <end position="135"/>
    </location>
</feature>
<dbReference type="SUPFAM" id="SSF50978">
    <property type="entry name" value="WD40 repeat-like"/>
    <property type="match status" value="1"/>
</dbReference>